<proteinExistence type="predicted"/>
<dbReference type="Gene3D" id="3.30.530.20">
    <property type="match status" value="1"/>
</dbReference>
<name>A0A383W2K8_TETOB</name>
<sequence length="177" mass="19703">MWEIQARCISHSKRVAATAVGIIQLSPFQIWELLTLPEGADIFRVEGRSHGADDGAGRWDEQVVFTAAVRVLFWKTLARTRVHQDIDASDPECVRVSFRLLQSDLMSHLTGQWELQQLPAAGPEGQPATRVTYSFEMWPKGVPSGLRFMPGLMEAVKGAVRREAGQLLDKVAYVASK</sequence>
<organism evidence="1 2">
    <name type="scientific">Tetradesmus obliquus</name>
    <name type="common">Green alga</name>
    <name type="synonym">Acutodesmus obliquus</name>
    <dbReference type="NCBI Taxonomy" id="3088"/>
    <lineage>
        <taxon>Eukaryota</taxon>
        <taxon>Viridiplantae</taxon>
        <taxon>Chlorophyta</taxon>
        <taxon>core chlorophytes</taxon>
        <taxon>Chlorophyceae</taxon>
        <taxon>CS clade</taxon>
        <taxon>Sphaeropleales</taxon>
        <taxon>Scenedesmaceae</taxon>
        <taxon>Tetradesmus</taxon>
    </lineage>
</organism>
<keyword evidence="2" id="KW-1185">Reference proteome</keyword>
<evidence type="ECO:0000313" key="2">
    <source>
        <dbReference type="Proteomes" id="UP000256970"/>
    </source>
</evidence>
<dbReference type="EMBL" id="FNXT01001049">
    <property type="protein sequence ID" value="SZX71393.1"/>
    <property type="molecule type" value="Genomic_DNA"/>
</dbReference>
<evidence type="ECO:0008006" key="3">
    <source>
        <dbReference type="Google" id="ProtNLM"/>
    </source>
</evidence>
<dbReference type="AlphaFoldDB" id="A0A383W2K8"/>
<dbReference type="Proteomes" id="UP000256970">
    <property type="component" value="Unassembled WGS sequence"/>
</dbReference>
<evidence type="ECO:0000313" key="1">
    <source>
        <dbReference type="EMBL" id="SZX71393.1"/>
    </source>
</evidence>
<accession>A0A383W2K8</accession>
<gene>
    <name evidence="1" type="ORF">BQ4739_LOCUS11545</name>
</gene>
<dbReference type="SUPFAM" id="SSF55961">
    <property type="entry name" value="Bet v1-like"/>
    <property type="match status" value="1"/>
</dbReference>
<feature type="non-terminal residue" evidence="1">
    <location>
        <position position="177"/>
    </location>
</feature>
<dbReference type="InterPro" id="IPR023393">
    <property type="entry name" value="START-like_dom_sf"/>
</dbReference>
<reference evidence="1 2" key="1">
    <citation type="submission" date="2016-10" db="EMBL/GenBank/DDBJ databases">
        <authorList>
            <person name="Cai Z."/>
        </authorList>
    </citation>
    <scope>NUCLEOTIDE SEQUENCE [LARGE SCALE GENOMIC DNA]</scope>
</reference>
<protein>
    <recommendedName>
        <fullName evidence="3">Coenzyme Q-binding protein COQ10 START domain-containing protein</fullName>
    </recommendedName>
</protein>